<comment type="similarity">
    <text evidence="3 19">Belongs to the glycosyltransferase 83 family.</text>
</comment>
<dbReference type="GO" id="GO:0000030">
    <property type="term" value="F:mannosyltransferase activity"/>
    <property type="evidence" value="ECO:0007669"/>
    <property type="project" value="InterPro"/>
</dbReference>
<feature type="transmembrane region" description="Helical" evidence="19">
    <location>
        <begin position="350"/>
        <end position="377"/>
    </location>
</feature>
<dbReference type="NCBIfam" id="NF009784">
    <property type="entry name" value="PRK13279.1"/>
    <property type="match status" value="1"/>
</dbReference>
<keyword evidence="7 19" id="KW-0444">Lipid biosynthesis</keyword>
<keyword evidence="9 19" id="KW-0441">Lipid A biosynthesis</keyword>
<evidence type="ECO:0000256" key="14">
    <source>
        <dbReference type="ARBA" id="ARBA00022989"/>
    </source>
</evidence>
<dbReference type="RefSeq" id="WP_162366407.1">
    <property type="nucleotide sequence ID" value="NZ_WUBS01000008.1"/>
</dbReference>
<organism evidence="21 22">
    <name type="scientific">Acerihabitans arboris</name>
    <dbReference type="NCBI Taxonomy" id="2691583"/>
    <lineage>
        <taxon>Bacteria</taxon>
        <taxon>Pseudomonadati</taxon>
        <taxon>Pseudomonadota</taxon>
        <taxon>Gammaproteobacteria</taxon>
        <taxon>Enterobacterales</taxon>
        <taxon>Pectobacteriaceae</taxon>
        <taxon>Acerihabitans</taxon>
    </lineage>
</organism>
<keyword evidence="12 19" id="KW-0812">Transmembrane</keyword>
<dbReference type="InterPro" id="IPR022839">
    <property type="entry name" value="ArnT"/>
</dbReference>
<keyword evidence="22" id="KW-1185">Reference proteome</keyword>
<comment type="catalytic activity">
    <reaction evidence="18 19">
        <text>4-amino-4-deoxy-alpha-L-arabinopyranosyl di-trans,octa-cis-undecaprenyl phosphate + lipid IVA = lipid IIA + di-trans,octa-cis-undecaprenyl phosphate.</text>
        <dbReference type="EC" id="2.4.2.43"/>
    </reaction>
</comment>
<comment type="function">
    <text evidence="17 19">Catalyzes the transfer of the L-Ara4N moiety of the glycolipid undecaprenyl phosphate-alpha-L-Ara4N to lipid A. The modified arabinose is attached to lipid A and is required for resistance to polymyxin and cationic antimicrobial peptides.</text>
</comment>
<sequence length="554" mass="61818">MKPVKRCWAAILALFYALVYLLPLNGRLLWQPDEIRYAETSREMLQRGDWIVPSLLGVRYFEKPVAGYWINNISQLLFGDSNFAVRFGVVSSTGASALLVYVLAMMMWNHRRTASLAALMFLSMLLVFGVGTYSVIDPMVSLWLTASMASFYLAVESTGTRDKLGAYILLGLTCGLGFMTKGFLALVVPVIAALPVALQRRRLKDLLIFGPAAVLAAIALSLPWALAVARHEPDYWHYFFWIEHIQRFADDNAQHKAPAWYYLPILILGALPWLALLPGSLLKGWRERAARPELFFLLSWVLMPLLFFSMAKGKLLTYILPCMAPLALLMAAYARGCIASGRSRIFRINALANGAFGLLGMAAVAALGAGLLPSVIILDRDEWPKVALAVVGFAGWVIFAAVSWHRGGQRWLWAAACPILFSLLVGYAIPQRVIDNKLPQQMIRANADVLRHSKYVLSNSVGLATAVAWELKRDDVKMYRERGELTYGLSYPDARGQFVSEQDFPSWLASSRRLGDVALILRLPDDNRLPAYLPAPDIMQRTGHQALVLYRQRP</sequence>
<feature type="transmembrane region" description="Helical" evidence="19">
    <location>
        <begin position="411"/>
        <end position="429"/>
    </location>
</feature>
<dbReference type="GO" id="GO:0009103">
    <property type="term" value="P:lipopolysaccharide biosynthetic process"/>
    <property type="evidence" value="ECO:0007669"/>
    <property type="project" value="UniProtKB-KW"/>
</dbReference>
<dbReference type="GO" id="GO:0006493">
    <property type="term" value="P:protein O-linked glycosylation"/>
    <property type="evidence" value="ECO:0007669"/>
    <property type="project" value="InterPro"/>
</dbReference>
<evidence type="ECO:0000256" key="2">
    <source>
        <dbReference type="ARBA" id="ARBA00005200"/>
    </source>
</evidence>
<evidence type="ECO:0000256" key="12">
    <source>
        <dbReference type="ARBA" id="ARBA00022692"/>
    </source>
</evidence>
<dbReference type="EMBL" id="WUBS01000008">
    <property type="protein sequence ID" value="NDL63694.1"/>
    <property type="molecule type" value="Genomic_DNA"/>
</dbReference>
<comment type="pathway">
    <text evidence="2 19">Lipopolysaccharide metabolism; 4-amino-4-deoxy-beta-L-arabinose-lipid A biosynthesis.</text>
</comment>
<dbReference type="Proteomes" id="UP000461443">
    <property type="component" value="Unassembled WGS sequence"/>
</dbReference>
<dbReference type="Pfam" id="PF02366">
    <property type="entry name" value="PMT"/>
    <property type="match status" value="1"/>
</dbReference>
<evidence type="ECO:0000256" key="17">
    <source>
        <dbReference type="ARBA" id="ARBA00025446"/>
    </source>
</evidence>
<dbReference type="InterPro" id="IPR003342">
    <property type="entry name" value="ArnT-like_N"/>
</dbReference>
<keyword evidence="6 19" id="KW-1003">Cell membrane</keyword>
<dbReference type="PANTHER" id="PTHR33908:SF3">
    <property type="entry name" value="UNDECAPRENYL PHOSPHATE-ALPHA-4-AMINO-4-DEOXY-L-ARABINOSE ARABINOSYL TRANSFERASE"/>
    <property type="match status" value="1"/>
</dbReference>
<evidence type="ECO:0000256" key="6">
    <source>
        <dbReference type="ARBA" id="ARBA00022475"/>
    </source>
</evidence>
<comment type="caution">
    <text evidence="21">The sequence shown here is derived from an EMBL/GenBank/DDBJ whole genome shotgun (WGS) entry which is preliminary data.</text>
</comment>
<keyword evidence="11 19" id="KW-0808">Transferase</keyword>
<dbReference type="GO" id="GO:0103015">
    <property type="term" value="F:4-amino-4-deoxy-L-arabinose transferase activity"/>
    <property type="evidence" value="ECO:0007669"/>
    <property type="project" value="UniProtKB-EC"/>
</dbReference>
<evidence type="ECO:0000313" key="21">
    <source>
        <dbReference type="EMBL" id="NDL63694.1"/>
    </source>
</evidence>
<dbReference type="GO" id="GO:0005886">
    <property type="term" value="C:plasma membrane"/>
    <property type="evidence" value="ECO:0007669"/>
    <property type="project" value="UniProtKB-SubCell"/>
</dbReference>
<feature type="transmembrane region" description="Helical" evidence="19">
    <location>
        <begin position="166"/>
        <end position="194"/>
    </location>
</feature>
<name>A0A845SL48_9GAMM</name>
<dbReference type="PANTHER" id="PTHR33908">
    <property type="entry name" value="MANNOSYLTRANSFERASE YKCB-RELATED"/>
    <property type="match status" value="1"/>
</dbReference>
<evidence type="ECO:0000256" key="18">
    <source>
        <dbReference type="ARBA" id="ARBA00034054"/>
    </source>
</evidence>
<feature type="transmembrane region" description="Helical" evidence="19">
    <location>
        <begin position="7"/>
        <end position="24"/>
    </location>
</feature>
<evidence type="ECO:0000256" key="10">
    <source>
        <dbReference type="ARBA" id="ARBA00022676"/>
    </source>
</evidence>
<keyword evidence="10 19" id="KW-0328">Glycosyltransferase</keyword>
<dbReference type="GO" id="GO:0010041">
    <property type="term" value="P:response to iron(III) ion"/>
    <property type="evidence" value="ECO:0007669"/>
    <property type="project" value="TreeGrafter"/>
</dbReference>
<keyword evidence="14 19" id="KW-1133">Transmembrane helix</keyword>
<evidence type="ECO:0000256" key="19">
    <source>
        <dbReference type="HAMAP-Rule" id="MF_01165"/>
    </source>
</evidence>
<evidence type="ECO:0000313" key="22">
    <source>
        <dbReference type="Proteomes" id="UP000461443"/>
    </source>
</evidence>
<keyword evidence="13 19" id="KW-0448">Lipopolysaccharide biosynthesis</keyword>
<evidence type="ECO:0000256" key="7">
    <source>
        <dbReference type="ARBA" id="ARBA00022516"/>
    </source>
</evidence>
<evidence type="ECO:0000256" key="11">
    <source>
        <dbReference type="ARBA" id="ARBA00022679"/>
    </source>
</evidence>
<feature type="transmembrane region" description="Helical" evidence="19">
    <location>
        <begin position="383"/>
        <end position="404"/>
    </location>
</feature>
<proteinExistence type="inferred from homology"/>
<feature type="domain" description="ArnT-like N-terminal" evidence="20">
    <location>
        <begin position="11"/>
        <end position="239"/>
    </location>
</feature>
<evidence type="ECO:0000256" key="13">
    <source>
        <dbReference type="ARBA" id="ARBA00022985"/>
    </source>
</evidence>
<dbReference type="GO" id="GO:0009245">
    <property type="term" value="P:lipid A biosynthetic process"/>
    <property type="evidence" value="ECO:0007669"/>
    <property type="project" value="UniProtKB-UniRule"/>
</dbReference>
<gene>
    <name evidence="19 21" type="primary">arnT</name>
    <name evidence="21" type="ORF">GRH90_13160</name>
</gene>
<reference evidence="21 22" key="2">
    <citation type="submission" date="2020-02" db="EMBL/GenBank/DDBJ databases">
        <title>The new genus of Enterobacteriales.</title>
        <authorList>
            <person name="Kim I.S."/>
        </authorList>
    </citation>
    <scope>NUCLEOTIDE SEQUENCE [LARGE SCALE GENOMIC DNA]</scope>
    <source>
        <strain evidence="21 22">SAP-6</strain>
    </source>
</reference>
<feature type="transmembrane region" description="Helical" evidence="19">
    <location>
        <begin position="206"/>
        <end position="226"/>
    </location>
</feature>
<evidence type="ECO:0000256" key="4">
    <source>
        <dbReference type="ARBA" id="ARBA00012056"/>
    </source>
</evidence>
<dbReference type="EC" id="2.4.2.43" evidence="4 19"/>
<dbReference type="InterPro" id="IPR050297">
    <property type="entry name" value="LipidA_mod_glycosyltrf_83"/>
</dbReference>
<protein>
    <recommendedName>
        <fullName evidence="5 19">Undecaprenyl phosphate-alpha-4-amino-4-deoxy-L-arabinose arabinosyl transferase</fullName>
        <ecNumber evidence="4 19">2.4.2.43</ecNumber>
    </recommendedName>
    <alternativeName>
        <fullName evidence="19">4-amino-4-deoxy-L-arabinose lipid A transferase</fullName>
    </alternativeName>
    <alternativeName>
        <fullName evidence="19">Lipid IV(A) 4-amino-4-deoxy-L-arabinosyltransferase</fullName>
    </alternativeName>
    <alternativeName>
        <fullName evidence="19">Undecaprenyl phosphate-alpha-L-Ara4N transferase</fullName>
    </alternativeName>
</protein>
<evidence type="ECO:0000256" key="8">
    <source>
        <dbReference type="ARBA" id="ARBA00022519"/>
    </source>
</evidence>
<keyword evidence="8" id="KW-0997">Cell inner membrane</keyword>
<feature type="transmembrane region" description="Helical" evidence="19">
    <location>
        <begin position="83"/>
        <end position="104"/>
    </location>
</feature>
<evidence type="ECO:0000256" key="16">
    <source>
        <dbReference type="ARBA" id="ARBA00023136"/>
    </source>
</evidence>
<feature type="transmembrane region" description="Helical" evidence="19">
    <location>
        <begin position="294"/>
        <end position="311"/>
    </location>
</feature>
<evidence type="ECO:0000256" key="9">
    <source>
        <dbReference type="ARBA" id="ARBA00022556"/>
    </source>
</evidence>
<accession>A0A845SL48</accession>
<dbReference type="UniPathway" id="UPA00037"/>
<reference evidence="21 22" key="1">
    <citation type="submission" date="2019-12" db="EMBL/GenBank/DDBJ databases">
        <authorList>
            <person name="Lee S.D."/>
        </authorList>
    </citation>
    <scope>NUCLEOTIDE SEQUENCE [LARGE SCALE GENOMIC DNA]</scope>
    <source>
        <strain evidence="21 22">SAP-6</strain>
    </source>
</reference>
<keyword evidence="16 19" id="KW-0472">Membrane</keyword>
<comment type="subcellular location">
    <subcellularLocation>
        <location evidence="1">Cell inner membrane</location>
        <topology evidence="1">Multi-pass membrane protein</topology>
    </subcellularLocation>
    <subcellularLocation>
        <location evidence="19">Cell membrane</location>
        <topology evidence="19">Multi-pass membrane protein</topology>
    </subcellularLocation>
</comment>
<dbReference type="HAMAP" id="MF_01165">
    <property type="entry name" value="ArnT_transfer"/>
    <property type="match status" value="1"/>
</dbReference>
<feature type="transmembrane region" description="Helical" evidence="19">
    <location>
        <begin position="317"/>
        <end position="338"/>
    </location>
</feature>
<evidence type="ECO:0000256" key="5">
    <source>
        <dbReference type="ARBA" id="ARBA00015532"/>
    </source>
</evidence>
<keyword evidence="15 19" id="KW-0443">Lipid metabolism</keyword>
<evidence type="ECO:0000256" key="15">
    <source>
        <dbReference type="ARBA" id="ARBA00023098"/>
    </source>
</evidence>
<feature type="transmembrane region" description="Helical" evidence="19">
    <location>
        <begin position="116"/>
        <end position="136"/>
    </location>
</feature>
<evidence type="ECO:0000259" key="20">
    <source>
        <dbReference type="Pfam" id="PF02366"/>
    </source>
</evidence>
<evidence type="ECO:0000256" key="3">
    <source>
        <dbReference type="ARBA" id="ARBA00010814"/>
    </source>
</evidence>
<evidence type="ECO:0000256" key="1">
    <source>
        <dbReference type="ARBA" id="ARBA00004429"/>
    </source>
</evidence>
<dbReference type="AlphaFoldDB" id="A0A845SL48"/>
<feature type="transmembrane region" description="Helical" evidence="19">
    <location>
        <begin position="259"/>
        <end position="282"/>
    </location>
</feature>